<dbReference type="AlphaFoldDB" id="A0ABD0W463"/>
<reference evidence="3 4" key="1">
    <citation type="submission" date="2024-06" db="EMBL/GenBank/DDBJ databases">
        <authorList>
            <person name="Pan Q."/>
            <person name="Wen M."/>
            <person name="Jouanno E."/>
            <person name="Zahm M."/>
            <person name="Klopp C."/>
            <person name="Cabau C."/>
            <person name="Louis A."/>
            <person name="Berthelot C."/>
            <person name="Parey E."/>
            <person name="Roest Crollius H."/>
            <person name="Montfort J."/>
            <person name="Robinson-Rechavi M."/>
            <person name="Bouchez O."/>
            <person name="Lampietro C."/>
            <person name="Lopez Roques C."/>
            <person name="Donnadieu C."/>
            <person name="Postlethwait J."/>
            <person name="Bobe J."/>
            <person name="Verreycken H."/>
            <person name="Guiguen Y."/>
        </authorList>
    </citation>
    <scope>NUCLEOTIDE SEQUENCE [LARGE SCALE GENOMIC DNA]</scope>
    <source>
        <strain evidence="3">Up_M1</strain>
        <tissue evidence="3">Testis</tissue>
    </source>
</reference>
<comment type="similarity">
    <text evidence="1">Belongs to the tumor necrosis factor family.</text>
</comment>
<dbReference type="Proteomes" id="UP001557470">
    <property type="component" value="Unassembled WGS sequence"/>
</dbReference>
<keyword evidence="4" id="KW-1185">Reference proteome</keyword>
<protein>
    <recommendedName>
        <fullName evidence="2">THD domain-containing protein</fullName>
    </recommendedName>
</protein>
<feature type="domain" description="THD" evidence="2">
    <location>
        <begin position="10"/>
        <end position="160"/>
    </location>
</feature>
<dbReference type="EMBL" id="JAGEUA010000009">
    <property type="protein sequence ID" value="KAL0965131.1"/>
    <property type="molecule type" value="Genomic_DNA"/>
</dbReference>
<dbReference type="Gene3D" id="2.60.120.40">
    <property type="match status" value="1"/>
</dbReference>
<dbReference type="InterPro" id="IPR008983">
    <property type="entry name" value="Tumour_necrosis_fac-like_dom"/>
</dbReference>
<evidence type="ECO:0000313" key="4">
    <source>
        <dbReference type="Proteomes" id="UP001557470"/>
    </source>
</evidence>
<name>A0ABD0W463_UMBPY</name>
<organism evidence="3 4">
    <name type="scientific">Umbra pygmaea</name>
    <name type="common">Eastern mudminnow</name>
    <dbReference type="NCBI Taxonomy" id="75934"/>
    <lineage>
        <taxon>Eukaryota</taxon>
        <taxon>Metazoa</taxon>
        <taxon>Chordata</taxon>
        <taxon>Craniata</taxon>
        <taxon>Vertebrata</taxon>
        <taxon>Euteleostomi</taxon>
        <taxon>Actinopterygii</taxon>
        <taxon>Neopterygii</taxon>
        <taxon>Teleostei</taxon>
        <taxon>Protacanthopterygii</taxon>
        <taxon>Esociformes</taxon>
        <taxon>Umbridae</taxon>
        <taxon>Umbra</taxon>
    </lineage>
</organism>
<accession>A0ABD0W463</accession>
<gene>
    <name evidence="3" type="ORF">UPYG_G00277200</name>
</gene>
<proteinExistence type="inferred from homology"/>
<dbReference type="SUPFAM" id="SSF49842">
    <property type="entry name" value="TNF-like"/>
    <property type="match status" value="1"/>
</dbReference>
<dbReference type="InterPro" id="IPR006052">
    <property type="entry name" value="TNF_dom"/>
</dbReference>
<sequence>MESIFLCPTDFSRFLSSNSSLFLKVHNSIQTSPEMLAELEWMEDWNRGSIYLTEDKKHIQVNKAGSYLVYVQATFKLPCGNNTRDLRLQLNFHYPERTDQLAGAFDSRQLLLEEQQDAQLSFSVLVQMEVGNRLSVLARHRDLIDYDLKPVSTFLTIIRCSE</sequence>
<evidence type="ECO:0000259" key="2">
    <source>
        <dbReference type="PROSITE" id="PS50049"/>
    </source>
</evidence>
<comment type="caution">
    <text evidence="3">The sequence shown here is derived from an EMBL/GenBank/DDBJ whole genome shotgun (WGS) entry which is preliminary data.</text>
</comment>
<evidence type="ECO:0000256" key="1">
    <source>
        <dbReference type="ARBA" id="ARBA00008670"/>
    </source>
</evidence>
<dbReference type="Pfam" id="PF00229">
    <property type="entry name" value="TNF"/>
    <property type="match status" value="1"/>
</dbReference>
<dbReference type="PROSITE" id="PS50049">
    <property type="entry name" value="THD_2"/>
    <property type="match status" value="1"/>
</dbReference>
<evidence type="ECO:0000313" key="3">
    <source>
        <dbReference type="EMBL" id="KAL0965131.1"/>
    </source>
</evidence>